<dbReference type="EMBL" id="SMFZ01000002">
    <property type="protein sequence ID" value="TCK22203.1"/>
    <property type="molecule type" value="Genomic_DNA"/>
</dbReference>
<gene>
    <name evidence="1" type="ORF">EV378_6203</name>
</gene>
<dbReference type="AlphaFoldDB" id="A0A4R1HME4"/>
<reference evidence="1 2" key="1">
    <citation type="submission" date="2019-03" db="EMBL/GenBank/DDBJ databases">
        <title>Sequencing the genomes of 1000 actinobacteria strains.</title>
        <authorList>
            <person name="Klenk H.-P."/>
        </authorList>
    </citation>
    <scope>NUCLEOTIDE SEQUENCE [LARGE SCALE GENOMIC DNA]</scope>
    <source>
        <strain evidence="1 2">DSM 44969</strain>
    </source>
</reference>
<protein>
    <submittedName>
        <fullName evidence="1">Acyl-CoA carboxylase epsilon subunit-like protein</fullName>
    </submittedName>
</protein>
<sequence>MPGTPDIRIERGDPDDVEVAALVAALGAVRSAGTHDGPAAASVTWLRPAVLVPAADWTSDPAA</sequence>
<dbReference type="RefSeq" id="WP_165922564.1">
    <property type="nucleotide sequence ID" value="NZ_SMFZ01000002.1"/>
</dbReference>
<evidence type="ECO:0000313" key="1">
    <source>
        <dbReference type="EMBL" id="TCK22203.1"/>
    </source>
</evidence>
<organism evidence="1 2">
    <name type="scientific">Pseudonocardia endophytica</name>
    <dbReference type="NCBI Taxonomy" id="401976"/>
    <lineage>
        <taxon>Bacteria</taxon>
        <taxon>Bacillati</taxon>
        <taxon>Actinomycetota</taxon>
        <taxon>Actinomycetes</taxon>
        <taxon>Pseudonocardiales</taxon>
        <taxon>Pseudonocardiaceae</taxon>
        <taxon>Pseudonocardia</taxon>
    </lineage>
</organism>
<keyword evidence="2" id="KW-1185">Reference proteome</keyword>
<proteinExistence type="predicted"/>
<dbReference type="GO" id="GO:0004658">
    <property type="term" value="F:propionyl-CoA carboxylase activity"/>
    <property type="evidence" value="ECO:0007669"/>
    <property type="project" value="InterPro"/>
</dbReference>
<comment type="caution">
    <text evidence="1">The sequence shown here is derived from an EMBL/GenBank/DDBJ whole genome shotgun (WGS) entry which is preliminary data.</text>
</comment>
<dbReference type="Pfam" id="PF13822">
    <property type="entry name" value="ACC_epsilon"/>
    <property type="match status" value="1"/>
</dbReference>
<name>A0A4R1HME4_PSEEN</name>
<evidence type="ECO:0000313" key="2">
    <source>
        <dbReference type="Proteomes" id="UP000295560"/>
    </source>
</evidence>
<dbReference type="GO" id="GO:0003989">
    <property type="term" value="F:acetyl-CoA carboxylase activity"/>
    <property type="evidence" value="ECO:0007669"/>
    <property type="project" value="InterPro"/>
</dbReference>
<accession>A0A4R1HME4</accession>
<dbReference type="Proteomes" id="UP000295560">
    <property type="component" value="Unassembled WGS sequence"/>
</dbReference>
<dbReference type="InterPro" id="IPR032716">
    <property type="entry name" value="ACC_epsilon"/>
</dbReference>